<keyword evidence="5" id="KW-0175">Coiled coil</keyword>
<feature type="transmembrane region" description="Helical" evidence="6">
    <location>
        <begin position="28"/>
        <end position="46"/>
    </location>
</feature>
<feature type="coiled-coil region" evidence="5">
    <location>
        <begin position="269"/>
        <end position="296"/>
    </location>
</feature>
<comment type="caution">
    <text evidence="8">The sequence shown here is derived from an EMBL/GenBank/DDBJ whole genome shotgun (WGS) entry which is preliminary data.</text>
</comment>
<evidence type="ECO:0000259" key="7">
    <source>
        <dbReference type="Pfam" id="PF00520"/>
    </source>
</evidence>
<evidence type="ECO:0000256" key="4">
    <source>
        <dbReference type="ARBA" id="ARBA00023136"/>
    </source>
</evidence>
<organism evidence="8 9">
    <name type="scientific">Durusdinium trenchii</name>
    <dbReference type="NCBI Taxonomy" id="1381693"/>
    <lineage>
        <taxon>Eukaryota</taxon>
        <taxon>Sar</taxon>
        <taxon>Alveolata</taxon>
        <taxon>Dinophyceae</taxon>
        <taxon>Suessiales</taxon>
        <taxon>Symbiodiniaceae</taxon>
        <taxon>Durusdinium</taxon>
    </lineage>
</organism>
<dbReference type="PANTHER" id="PTHR13715">
    <property type="entry name" value="RYANODINE RECEPTOR AND IP3 RECEPTOR"/>
    <property type="match status" value="1"/>
</dbReference>
<dbReference type="Proteomes" id="UP001642484">
    <property type="component" value="Unassembled WGS sequence"/>
</dbReference>
<dbReference type="PANTHER" id="PTHR13715:SF99">
    <property type="entry name" value="INOSITOL 1,4,5-TRISPHOSPHATE RECEPTOR-LIKE PROTEIN A"/>
    <property type="match status" value="1"/>
</dbReference>
<gene>
    <name evidence="8" type="ORF">CCMP2556_LOCUS16945</name>
</gene>
<evidence type="ECO:0000256" key="3">
    <source>
        <dbReference type="ARBA" id="ARBA00022989"/>
    </source>
</evidence>
<evidence type="ECO:0000256" key="5">
    <source>
        <dbReference type="SAM" id="Coils"/>
    </source>
</evidence>
<dbReference type="Gene3D" id="1.10.287.70">
    <property type="match status" value="1"/>
</dbReference>
<evidence type="ECO:0000313" key="9">
    <source>
        <dbReference type="Proteomes" id="UP001642484"/>
    </source>
</evidence>
<dbReference type="Pfam" id="PF00520">
    <property type="entry name" value="Ion_trans"/>
    <property type="match status" value="1"/>
</dbReference>
<sequence length="300" mass="34537">MDFWCQSAVLATVFRAIASPLKSLAMTFLGLLIITFVYAAIGFRFFREDFHNFCDESILICTENILYQGTRGGIVGLSPMMSSTRPGQSDWTQRMIYDMSYFIIFGVIVLNTVVGLIVDSFGALRLDMEARENDQQTQTFISCIDRRDVEQVAQSHGIADGFEFHETYRQNKWDYMAFIFHLCEAQLEDLTGPEHYIRQLMDKGDAKWFPIGQSKFLEGTSMGMNQQDRFMRIQEQTNYLASFVEANQDSWKSISRSMSQLSSAIRDKLDGMLTELRDLQLELKQQRMLKELQAEQGTTL</sequence>
<keyword evidence="9" id="KW-1185">Reference proteome</keyword>
<protein>
    <recommendedName>
        <fullName evidence="7">Ion transport domain-containing protein</fullName>
    </recommendedName>
</protein>
<feature type="domain" description="Ion transport" evidence="7">
    <location>
        <begin position="10"/>
        <end position="124"/>
    </location>
</feature>
<evidence type="ECO:0000256" key="2">
    <source>
        <dbReference type="ARBA" id="ARBA00022692"/>
    </source>
</evidence>
<keyword evidence="3 6" id="KW-1133">Transmembrane helix</keyword>
<accession>A0ABP0KN26</accession>
<dbReference type="EMBL" id="CAXAMN010009224">
    <property type="protein sequence ID" value="CAK9027992.1"/>
    <property type="molecule type" value="Genomic_DNA"/>
</dbReference>
<keyword evidence="2 6" id="KW-0812">Transmembrane</keyword>
<name>A0ABP0KN26_9DINO</name>
<keyword evidence="4 6" id="KW-0472">Membrane</keyword>
<feature type="transmembrane region" description="Helical" evidence="6">
    <location>
        <begin position="101"/>
        <end position="124"/>
    </location>
</feature>
<dbReference type="InterPro" id="IPR015925">
    <property type="entry name" value="Ryanodine_IP3_receptor"/>
</dbReference>
<evidence type="ECO:0000313" key="8">
    <source>
        <dbReference type="EMBL" id="CAK9027992.1"/>
    </source>
</evidence>
<proteinExistence type="predicted"/>
<comment type="subcellular location">
    <subcellularLocation>
        <location evidence="1">Membrane</location>
        <topology evidence="1">Multi-pass membrane protein</topology>
    </subcellularLocation>
</comment>
<evidence type="ECO:0000256" key="1">
    <source>
        <dbReference type="ARBA" id="ARBA00004141"/>
    </source>
</evidence>
<dbReference type="InterPro" id="IPR005821">
    <property type="entry name" value="Ion_trans_dom"/>
</dbReference>
<evidence type="ECO:0000256" key="6">
    <source>
        <dbReference type="SAM" id="Phobius"/>
    </source>
</evidence>
<reference evidence="8 9" key="1">
    <citation type="submission" date="2024-02" db="EMBL/GenBank/DDBJ databases">
        <authorList>
            <person name="Chen Y."/>
            <person name="Shah S."/>
            <person name="Dougan E. K."/>
            <person name="Thang M."/>
            <person name="Chan C."/>
        </authorList>
    </citation>
    <scope>NUCLEOTIDE SEQUENCE [LARGE SCALE GENOMIC DNA]</scope>
</reference>